<keyword evidence="3" id="KW-1185">Reference proteome</keyword>
<dbReference type="Pfam" id="PF01841">
    <property type="entry name" value="Transglut_core"/>
    <property type="match status" value="1"/>
</dbReference>
<dbReference type="InterPro" id="IPR038765">
    <property type="entry name" value="Papain-like_cys_pep_sf"/>
</dbReference>
<dbReference type="PANTHER" id="PTHR33490">
    <property type="entry name" value="BLR5614 PROTEIN-RELATED"/>
    <property type="match status" value="1"/>
</dbReference>
<sequence length="317" mass="34338">MPSPDQPEAVDAPTYLPGLAPPAVRYRVRHVTAYDYGEEVPISHHLLHLTARAHPRQRVRRSTLTIDPVPAVRSDRTDYFGNTVTYVAVQEPHRTFTITADSEVEVFLLPQPDPSASPPWEQVRDSLRALPGPDDGAEIGQYAFDSALVSASPELLAYACISFTAGRPVAEAAVDLMRRINAEFTFDPSATTVATPLAEVMKHHRGVCQDFAQIVIGCARSVGLPARYVSGYLRTLPPPGQPRRIGADVSHAWASVWCGPQGWLDLCPTNNLVVNQDFVTIAWGRDYDDVSPARGVLMGGAGHGLSVSVDVEPLSGA</sequence>
<dbReference type="AlphaFoldDB" id="A0A2S2CRG9"/>
<evidence type="ECO:0000313" key="3">
    <source>
        <dbReference type="Proteomes" id="UP000245629"/>
    </source>
</evidence>
<accession>A0A2S2CRG9</accession>
<evidence type="ECO:0000313" key="2">
    <source>
        <dbReference type="EMBL" id="AWK87123.1"/>
    </source>
</evidence>
<dbReference type="KEGG" id="azz:DEW08_13620"/>
<reference evidence="3" key="1">
    <citation type="submission" date="2018-05" db="EMBL/GenBank/DDBJ databases">
        <title>Azospirillum thermophila sp. nov., a novel isolated from hot spring.</title>
        <authorList>
            <person name="Zhao Z."/>
        </authorList>
    </citation>
    <scope>NUCLEOTIDE SEQUENCE [LARGE SCALE GENOMIC DNA]</scope>
    <source>
        <strain evidence="3">CFH 70021</strain>
    </source>
</reference>
<feature type="domain" description="Transglutaminase-like" evidence="1">
    <location>
        <begin position="200"/>
        <end position="270"/>
    </location>
</feature>
<dbReference type="PANTHER" id="PTHR33490:SF7">
    <property type="entry name" value="BLR2979 PROTEIN"/>
    <property type="match status" value="1"/>
</dbReference>
<organism evidence="2 3">
    <name type="scientific">Azospirillum thermophilum</name>
    <dbReference type="NCBI Taxonomy" id="2202148"/>
    <lineage>
        <taxon>Bacteria</taxon>
        <taxon>Pseudomonadati</taxon>
        <taxon>Pseudomonadota</taxon>
        <taxon>Alphaproteobacteria</taxon>
        <taxon>Rhodospirillales</taxon>
        <taxon>Azospirillaceae</taxon>
        <taxon>Azospirillum</taxon>
    </lineage>
</organism>
<dbReference type="InterPro" id="IPR002931">
    <property type="entry name" value="Transglutaminase-like"/>
</dbReference>
<dbReference type="Pfam" id="PF08379">
    <property type="entry name" value="Bact_transglu_N"/>
    <property type="match status" value="1"/>
</dbReference>
<dbReference type="SUPFAM" id="SSF54001">
    <property type="entry name" value="Cysteine proteinases"/>
    <property type="match status" value="1"/>
</dbReference>
<dbReference type="Gene3D" id="3.10.620.30">
    <property type="match status" value="1"/>
</dbReference>
<evidence type="ECO:0000259" key="1">
    <source>
        <dbReference type="SMART" id="SM00460"/>
    </source>
</evidence>
<protein>
    <submittedName>
        <fullName evidence="2">Transglutaminase</fullName>
    </submittedName>
</protein>
<gene>
    <name evidence="2" type="ORF">DEW08_13620</name>
</gene>
<name>A0A2S2CRG9_9PROT</name>
<dbReference type="OrthoDB" id="9804023at2"/>
<dbReference type="Proteomes" id="UP000245629">
    <property type="component" value="Chromosome 2"/>
</dbReference>
<dbReference type="InterPro" id="IPR013589">
    <property type="entry name" value="Bac_transglu_N"/>
</dbReference>
<dbReference type="SMART" id="SM00460">
    <property type="entry name" value="TGc"/>
    <property type="match status" value="1"/>
</dbReference>
<dbReference type="EMBL" id="CP029353">
    <property type="protein sequence ID" value="AWK87123.1"/>
    <property type="molecule type" value="Genomic_DNA"/>
</dbReference>
<proteinExistence type="predicted"/>